<dbReference type="EMBL" id="LT629779">
    <property type="protein sequence ID" value="SDS84969.1"/>
    <property type="molecule type" value="Genomic_DNA"/>
</dbReference>
<accession>A0A1H1VLP9</accession>
<evidence type="ECO:0000313" key="2">
    <source>
        <dbReference type="EMBL" id="SDS84969.1"/>
    </source>
</evidence>
<keyword evidence="3" id="KW-1185">Reference proteome</keyword>
<keyword evidence="1" id="KW-1133">Transmembrane helix</keyword>
<reference evidence="3" key="1">
    <citation type="submission" date="2016-10" db="EMBL/GenBank/DDBJ databases">
        <authorList>
            <person name="Varghese N."/>
            <person name="Submissions S."/>
        </authorList>
    </citation>
    <scope>NUCLEOTIDE SEQUENCE [LARGE SCALE GENOMIC DNA]</scope>
    <source>
        <strain evidence="3">IMMIB L-1606</strain>
    </source>
</reference>
<evidence type="ECO:0000313" key="3">
    <source>
        <dbReference type="Proteomes" id="UP000198751"/>
    </source>
</evidence>
<protein>
    <submittedName>
        <fullName evidence="2">Uncharacterized protein</fullName>
    </submittedName>
</protein>
<dbReference type="RefSeq" id="WP_091718139.1">
    <property type="nucleotide sequence ID" value="NZ_LT629779.1"/>
</dbReference>
<sequence>MPAHRTPFHLLRASALATGILTLAAGAHVAGGGQLPVPGILLAILALTGLASTAATRLKLSFPAMAGLMGGGQLALHELFATFSVPSQPPVPVAAYAGHQHGVPSLPPDLLDLSGHMGPADPSSGSLMLAAHALATLGCALLLAKGEAALWALAGWLRPLAGIPAPLAFNDAAPMPAALPPAAAPLRPWRNLRQDSRRGPPSAVALSF</sequence>
<keyword evidence="1" id="KW-0812">Transmembrane</keyword>
<evidence type="ECO:0000256" key="1">
    <source>
        <dbReference type="SAM" id="Phobius"/>
    </source>
</evidence>
<dbReference type="Proteomes" id="UP000198751">
    <property type="component" value="Chromosome I"/>
</dbReference>
<proteinExistence type="predicted"/>
<name>A0A1H1VLP9_9MICC</name>
<organism evidence="2 3">
    <name type="scientific">Pseudarthrobacter equi</name>
    <dbReference type="NCBI Taxonomy" id="728066"/>
    <lineage>
        <taxon>Bacteria</taxon>
        <taxon>Bacillati</taxon>
        <taxon>Actinomycetota</taxon>
        <taxon>Actinomycetes</taxon>
        <taxon>Micrococcales</taxon>
        <taxon>Micrococcaceae</taxon>
        <taxon>Pseudarthrobacter</taxon>
    </lineage>
</organism>
<gene>
    <name evidence="2" type="ORF">SAMN04489743_1023</name>
</gene>
<feature type="transmembrane region" description="Helical" evidence="1">
    <location>
        <begin position="36"/>
        <end position="55"/>
    </location>
</feature>
<keyword evidence="1" id="KW-0472">Membrane</keyword>
<dbReference type="AlphaFoldDB" id="A0A1H1VLP9"/>